<evidence type="ECO:0000313" key="2">
    <source>
        <dbReference type="EMBL" id="QCC52013.1"/>
    </source>
</evidence>
<organism evidence="2 3">
    <name type="scientific">Halapricum salinum</name>
    <dbReference type="NCBI Taxonomy" id="1457250"/>
    <lineage>
        <taxon>Archaea</taxon>
        <taxon>Methanobacteriati</taxon>
        <taxon>Methanobacteriota</taxon>
        <taxon>Stenosarchaea group</taxon>
        <taxon>Halobacteria</taxon>
        <taxon>Halobacteriales</taxon>
        <taxon>Haloarculaceae</taxon>
        <taxon>Halapricum</taxon>
    </lineage>
</organism>
<dbReference type="Proteomes" id="UP000296706">
    <property type="component" value="Chromosome"/>
</dbReference>
<reference evidence="2 3" key="1">
    <citation type="journal article" date="2019" name="Nat. Commun.">
        <title>A new type of DNA phosphorothioation-based antiviral system in archaea.</title>
        <authorList>
            <person name="Xiong L."/>
            <person name="Liu S."/>
            <person name="Chen S."/>
            <person name="Xiao Y."/>
            <person name="Zhu B."/>
            <person name="Gao Y."/>
            <person name="Zhang Y."/>
            <person name="Chen B."/>
            <person name="Luo J."/>
            <person name="Deng Z."/>
            <person name="Chen X."/>
            <person name="Wang L."/>
            <person name="Chen S."/>
        </authorList>
    </citation>
    <scope>NUCLEOTIDE SEQUENCE [LARGE SCALE GENOMIC DNA]</scope>
    <source>
        <strain evidence="2 3">CBA1105</strain>
    </source>
</reference>
<sequence>MERSSTDRSSGRSPREDGETASAPDGAEPGGVVESFASAFCRAHTYDTWWNERANHGRRFPGDSSTTTSEASEARSEPRNSERGEGFRGGLSSSIAIA</sequence>
<gene>
    <name evidence="2" type="ORF">DV733_12595</name>
</gene>
<feature type="compositionally biased region" description="Basic and acidic residues" evidence="1">
    <location>
        <begin position="72"/>
        <end position="86"/>
    </location>
</feature>
<feature type="compositionally biased region" description="Basic and acidic residues" evidence="1">
    <location>
        <begin position="1"/>
        <end position="18"/>
    </location>
</feature>
<evidence type="ECO:0000256" key="1">
    <source>
        <dbReference type="SAM" id="MobiDB-lite"/>
    </source>
</evidence>
<feature type="region of interest" description="Disordered" evidence="1">
    <location>
        <begin position="1"/>
        <end position="32"/>
    </location>
</feature>
<evidence type="ECO:0000313" key="3">
    <source>
        <dbReference type="Proteomes" id="UP000296706"/>
    </source>
</evidence>
<dbReference type="KEGG" id="hsn:DV733_12595"/>
<keyword evidence="3" id="KW-1185">Reference proteome</keyword>
<name>A0A4D6HDF8_9EURY</name>
<dbReference type="AlphaFoldDB" id="A0A4D6HDF8"/>
<protein>
    <submittedName>
        <fullName evidence="2">Uncharacterized protein</fullName>
    </submittedName>
</protein>
<dbReference type="EMBL" id="CP031310">
    <property type="protein sequence ID" value="QCC52013.1"/>
    <property type="molecule type" value="Genomic_DNA"/>
</dbReference>
<feature type="region of interest" description="Disordered" evidence="1">
    <location>
        <begin position="51"/>
        <end position="98"/>
    </location>
</feature>
<proteinExistence type="predicted"/>
<accession>A0A4D6HDF8</accession>